<evidence type="ECO:0000256" key="1">
    <source>
        <dbReference type="SAM" id="MobiDB-lite"/>
    </source>
</evidence>
<name>A0A9W6WWX5_9STRA</name>
<proteinExistence type="predicted"/>
<reference evidence="2" key="1">
    <citation type="submission" date="2023-04" db="EMBL/GenBank/DDBJ databases">
        <title>Phytophthora fragariaefolia NBRC 109709.</title>
        <authorList>
            <person name="Ichikawa N."/>
            <person name="Sato H."/>
            <person name="Tonouchi N."/>
        </authorList>
    </citation>
    <scope>NUCLEOTIDE SEQUENCE</scope>
    <source>
        <strain evidence="2">NBRC 109709</strain>
    </source>
</reference>
<dbReference type="AlphaFoldDB" id="A0A9W6WWX5"/>
<protein>
    <submittedName>
        <fullName evidence="2">Unnamed protein product</fullName>
    </submittedName>
</protein>
<keyword evidence="3" id="KW-1185">Reference proteome</keyword>
<feature type="compositionally biased region" description="Basic and acidic residues" evidence="1">
    <location>
        <begin position="28"/>
        <end position="44"/>
    </location>
</feature>
<sequence length="140" mass="15166">MEYKDSIVCEAGTGAEYSASSASNTSRGDVERAPPRGGRGEGRSGHGGRGGVTKPTAPWSDHDVTELFRLRYLELAECFKSTKDTKRIKYAWAVLASTLSVIQSMVLTDKKCRRKKCNDDALAGLHRNPIFGWGGAIVSS</sequence>
<dbReference type="OrthoDB" id="129189at2759"/>
<feature type="compositionally biased region" description="Polar residues" evidence="1">
    <location>
        <begin position="18"/>
        <end position="27"/>
    </location>
</feature>
<gene>
    <name evidence="2" type="ORF">Pfra01_000251700</name>
</gene>
<accession>A0A9W6WWX5</accession>
<evidence type="ECO:0000313" key="2">
    <source>
        <dbReference type="EMBL" id="GMF20623.1"/>
    </source>
</evidence>
<dbReference type="EMBL" id="BSXT01000202">
    <property type="protein sequence ID" value="GMF20623.1"/>
    <property type="molecule type" value="Genomic_DNA"/>
</dbReference>
<evidence type="ECO:0000313" key="3">
    <source>
        <dbReference type="Proteomes" id="UP001165121"/>
    </source>
</evidence>
<comment type="caution">
    <text evidence="2">The sequence shown here is derived from an EMBL/GenBank/DDBJ whole genome shotgun (WGS) entry which is preliminary data.</text>
</comment>
<dbReference type="Proteomes" id="UP001165121">
    <property type="component" value="Unassembled WGS sequence"/>
</dbReference>
<feature type="region of interest" description="Disordered" evidence="1">
    <location>
        <begin position="15"/>
        <end position="58"/>
    </location>
</feature>
<organism evidence="2 3">
    <name type="scientific">Phytophthora fragariaefolia</name>
    <dbReference type="NCBI Taxonomy" id="1490495"/>
    <lineage>
        <taxon>Eukaryota</taxon>
        <taxon>Sar</taxon>
        <taxon>Stramenopiles</taxon>
        <taxon>Oomycota</taxon>
        <taxon>Peronosporomycetes</taxon>
        <taxon>Peronosporales</taxon>
        <taxon>Peronosporaceae</taxon>
        <taxon>Phytophthora</taxon>
    </lineage>
</organism>